<evidence type="ECO:0000313" key="6">
    <source>
        <dbReference type="Proteomes" id="UP000635606"/>
    </source>
</evidence>
<evidence type="ECO:0000256" key="1">
    <source>
        <dbReference type="ARBA" id="ARBA00023002"/>
    </source>
</evidence>
<dbReference type="SUPFAM" id="SSF143243">
    <property type="entry name" value="Nqo5-like"/>
    <property type="match status" value="1"/>
</dbReference>
<keyword evidence="2" id="KW-0520">NAD</keyword>
<dbReference type="InterPro" id="IPR029014">
    <property type="entry name" value="NiFe-Hase_large"/>
</dbReference>
<comment type="caution">
    <text evidence="5">The sequence shown here is derived from an EMBL/GenBank/DDBJ whole genome shotgun (WGS) entry which is preliminary data.</text>
</comment>
<dbReference type="PANTHER" id="PTHR43485">
    <property type="entry name" value="HYDROGENASE-4 COMPONENT G"/>
    <property type="match status" value="1"/>
</dbReference>
<dbReference type="SUPFAM" id="SSF56762">
    <property type="entry name" value="HydB/Nqo4-like"/>
    <property type="match status" value="1"/>
</dbReference>
<dbReference type="InterPro" id="IPR037232">
    <property type="entry name" value="NADH_quin_OxRdtase_su_C/D-like"/>
</dbReference>
<dbReference type="PANTHER" id="PTHR43485:SF1">
    <property type="entry name" value="FORMATE HYDROGENLYASE SUBUNIT 5-RELATED"/>
    <property type="match status" value="1"/>
</dbReference>
<dbReference type="Pfam" id="PF00346">
    <property type="entry name" value="Complex1_49kDa"/>
    <property type="match status" value="1"/>
</dbReference>
<evidence type="ECO:0000259" key="4">
    <source>
        <dbReference type="Pfam" id="PF00346"/>
    </source>
</evidence>
<feature type="domain" description="NADH-quinone oxidoreductase subunit D" evidence="4">
    <location>
        <begin position="309"/>
        <end position="534"/>
    </location>
</feature>
<reference evidence="5" key="1">
    <citation type="submission" date="2021-01" db="EMBL/GenBank/DDBJ databases">
        <title>Whole genome shotgun sequence of Virgisporangium ochraceum NBRC 16418.</title>
        <authorList>
            <person name="Komaki H."/>
            <person name="Tamura T."/>
        </authorList>
    </citation>
    <scope>NUCLEOTIDE SEQUENCE</scope>
    <source>
        <strain evidence="5">NBRC 16418</strain>
    </source>
</reference>
<proteinExistence type="predicted"/>
<dbReference type="InterPro" id="IPR001135">
    <property type="entry name" value="NADH_Q_OxRdtase_suD"/>
</dbReference>
<sequence>MPVNLTIDAVRDRLAEALAERAELLHSHSEDQVLVQVRDAELLEWLAQYLFDERFYLVTLVGNDERELEDRCFKLYYLFSHPTTDLFVLVEYLLLPPQPETYPSLHTWFEVVSCFEHEICDMLGLRPNGPRSHDVATGSWLHNRYPEGLHPLRRDKTTSRLRQDVLDHDRTAAAVRGGPGAPILPVGPVHAGIIEPGQFRFSMAGEAVNRLGIQLGYTHRGLERLFQSGVPLLDGWWLAEQASGDSSFAHSLAYCRAAETLTERPAPLAAERIRGLFLELERIHNHVADIGMLAEDVALGPYAARLSIVREQLLRLNKRIAGHRYLRRVNRPGGVVLPGELDVRDIRETLDDSLGRFYAIAKRLQGRVAFRARTIGVGQLTRDQAVRLGVTGLVARASGVPRDCRWDHPYGVYDDRGLGRDRTNESRRTDRAEAEAGDVYARFLTRVEEVNESHAIIRRILQLWGGLRKRERLRLLDQPKVLPENNYTFAVGYAEGFRGDVVYWLMQDKMTRIYRCKIRDPSIVNWPALTESVRPRVEHGRSVETMVADFPLVNKSFNLSYAGNDL</sequence>
<dbReference type="Gene3D" id="3.30.460.80">
    <property type="entry name" value="NADH:ubiquinone oxidoreductase, 30kDa subunit"/>
    <property type="match status" value="1"/>
</dbReference>
<dbReference type="Gene3D" id="1.10.645.10">
    <property type="entry name" value="Cytochrome-c3 Hydrogenase, chain B"/>
    <property type="match status" value="1"/>
</dbReference>
<dbReference type="Pfam" id="PF00329">
    <property type="entry name" value="Complex1_30kDa"/>
    <property type="match status" value="1"/>
</dbReference>
<dbReference type="GO" id="GO:0008137">
    <property type="term" value="F:NADH dehydrogenase (ubiquinone) activity"/>
    <property type="evidence" value="ECO:0007669"/>
    <property type="project" value="InterPro"/>
</dbReference>
<evidence type="ECO:0000259" key="3">
    <source>
        <dbReference type="Pfam" id="PF00329"/>
    </source>
</evidence>
<dbReference type="GO" id="GO:0051287">
    <property type="term" value="F:NAD binding"/>
    <property type="evidence" value="ECO:0007669"/>
    <property type="project" value="InterPro"/>
</dbReference>
<dbReference type="RefSeq" id="WP_203930531.1">
    <property type="nucleotide sequence ID" value="NZ_BOPH01000082.1"/>
</dbReference>
<gene>
    <name evidence="5" type="primary">hycE</name>
    <name evidence="5" type="ORF">Voc01_055500</name>
</gene>
<dbReference type="GO" id="GO:0048038">
    <property type="term" value="F:quinone binding"/>
    <property type="evidence" value="ECO:0007669"/>
    <property type="project" value="InterPro"/>
</dbReference>
<dbReference type="Proteomes" id="UP000635606">
    <property type="component" value="Unassembled WGS sequence"/>
</dbReference>
<evidence type="ECO:0000256" key="2">
    <source>
        <dbReference type="ARBA" id="ARBA00023027"/>
    </source>
</evidence>
<keyword evidence="6" id="KW-1185">Reference proteome</keyword>
<dbReference type="GO" id="GO:0016651">
    <property type="term" value="F:oxidoreductase activity, acting on NAD(P)H"/>
    <property type="evidence" value="ECO:0007669"/>
    <property type="project" value="InterPro"/>
</dbReference>
<evidence type="ECO:0000313" key="5">
    <source>
        <dbReference type="EMBL" id="GIJ70633.1"/>
    </source>
</evidence>
<keyword evidence="1" id="KW-0560">Oxidoreductase</keyword>
<dbReference type="AlphaFoldDB" id="A0A8J4EDI7"/>
<dbReference type="EMBL" id="BOPH01000082">
    <property type="protein sequence ID" value="GIJ70633.1"/>
    <property type="molecule type" value="Genomic_DNA"/>
</dbReference>
<dbReference type="InterPro" id="IPR001268">
    <property type="entry name" value="NADH_UbQ_OxRdtase_30kDa_su"/>
</dbReference>
<organism evidence="5 6">
    <name type="scientific">Virgisporangium ochraceum</name>
    <dbReference type="NCBI Taxonomy" id="65505"/>
    <lineage>
        <taxon>Bacteria</taxon>
        <taxon>Bacillati</taxon>
        <taxon>Actinomycetota</taxon>
        <taxon>Actinomycetes</taxon>
        <taxon>Micromonosporales</taxon>
        <taxon>Micromonosporaceae</taxon>
        <taxon>Virgisporangium</taxon>
    </lineage>
</organism>
<accession>A0A8J4EDI7</accession>
<feature type="domain" description="NADH:ubiquinone oxidoreductase 30kDa subunit" evidence="3">
    <location>
        <begin position="39"/>
        <end position="157"/>
    </location>
</feature>
<name>A0A8J4EDI7_9ACTN</name>
<dbReference type="InterPro" id="IPR052197">
    <property type="entry name" value="ComplexI_49kDa-like"/>
</dbReference>
<protein>
    <submittedName>
        <fullName evidence="5">Formate hydrogenase HycE</fullName>
    </submittedName>
</protein>